<dbReference type="PROSITE" id="PS01227">
    <property type="entry name" value="UPF0012"/>
    <property type="match status" value="1"/>
</dbReference>
<feature type="domain" description="CN hydrolase" evidence="5">
    <location>
        <begin position="2"/>
        <end position="268"/>
    </location>
</feature>
<evidence type="ECO:0000256" key="1">
    <source>
        <dbReference type="ARBA" id="ARBA00004496"/>
    </source>
</evidence>
<dbReference type="Gene3D" id="3.60.110.10">
    <property type="entry name" value="Carbon-nitrogen hydrolase"/>
    <property type="match status" value="1"/>
</dbReference>
<comment type="similarity">
    <text evidence="2">Belongs to the carbon-nitrogen hydrolase superfamily. NIT1/NIT2 family.</text>
</comment>
<comment type="caution">
    <text evidence="6">The sequence shown here is derived from an EMBL/GenBank/DDBJ whole genome shotgun (WGS) entry which is preliminary data.</text>
</comment>
<dbReference type="AlphaFoldDB" id="A0A0J9X7G4"/>
<dbReference type="InterPro" id="IPR036526">
    <property type="entry name" value="C-N_Hydrolase_sf"/>
</dbReference>
<dbReference type="FunFam" id="3.60.110.10:FF:000024">
    <property type="entry name" value="Deaminated glutathione amidase"/>
    <property type="match status" value="1"/>
</dbReference>
<dbReference type="CDD" id="cd07572">
    <property type="entry name" value="nit"/>
    <property type="match status" value="1"/>
</dbReference>
<evidence type="ECO:0000256" key="3">
    <source>
        <dbReference type="ARBA" id="ARBA00022490"/>
    </source>
</evidence>
<reference evidence="6" key="1">
    <citation type="submission" date="2014-03" db="EMBL/GenBank/DDBJ databases">
        <authorList>
            <person name="Casaregola S."/>
        </authorList>
    </citation>
    <scope>NUCLEOTIDE SEQUENCE [LARGE SCALE GENOMIC DNA]</scope>
    <source>
        <strain evidence="6">CLIB 918</strain>
    </source>
</reference>
<dbReference type="OrthoDB" id="10250282at2759"/>
<proteinExistence type="inferred from homology"/>
<dbReference type="InterPro" id="IPR045254">
    <property type="entry name" value="Nit1/2_C-N_Hydrolase"/>
</dbReference>
<gene>
    <name evidence="6" type="ORF">BN980_GECA05s01176g</name>
</gene>
<comment type="subcellular location">
    <subcellularLocation>
        <location evidence="1">Cytoplasm</location>
    </subcellularLocation>
</comment>
<evidence type="ECO:0000256" key="4">
    <source>
        <dbReference type="ARBA" id="ARBA00022801"/>
    </source>
</evidence>
<keyword evidence="4" id="KW-0378">Hydrolase</keyword>
<dbReference type="InterPro" id="IPR001110">
    <property type="entry name" value="UPF0012_CS"/>
</dbReference>
<dbReference type="STRING" id="1173061.A0A0J9X7G4"/>
<dbReference type="Proteomes" id="UP000242525">
    <property type="component" value="Unassembled WGS sequence"/>
</dbReference>
<dbReference type="GO" id="GO:0005737">
    <property type="term" value="C:cytoplasm"/>
    <property type="evidence" value="ECO:0007669"/>
    <property type="project" value="UniProtKB-SubCell"/>
</dbReference>
<organism evidence="6 7">
    <name type="scientific">Geotrichum candidum</name>
    <name type="common">Oospora lactis</name>
    <name type="synonym">Dipodascus geotrichum</name>
    <dbReference type="NCBI Taxonomy" id="1173061"/>
    <lineage>
        <taxon>Eukaryota</taxon>
        <taxon>Fungi</taxon>
        <taxon>Dikarya</taxon>
        <taxon>Ascomycota</taxon>
        <taxon>Saccharomycotina</taxon>
        <taxon>Dipodascomycetes</taxon>
        <taxon>Dipodascales</taxon>
        <taxon>Dipodascaceae</taxon>
        <taxon>Geotrichum</taxon>
    </lineage>
</organism>
<accession>A0A0J9X7G4</accession>
<sequence length="293" mass="31632">MVLAAVGQFCATSSVAANAAIIKQLVHQASAVGARVLFLPEASDYIASTAEQSVALAQPVETSAAIQDGVRAALRELPAGAVRPHVSIGVHEPSDTLSTDGQKKRLKNTLLWFDPDGQLLHRYQKIHLFDVDISNGPILKESNSVEPGNEVLAPFDSPIGKIGAGICYDIRFPELALRQRSLGAEVLLFPSAFTVKTGAAHWEVLARARAIDTQCYVIMAALTGVHDPPTGKRQSYGHSIIVDPWGTVLAQAPDIDTEPRIITADIDLTALQKVRENMPLWSQRRPDVFGYTV</sequence>
<evidence type="ECO:0000313" key="6">
    <source>
        <dbReference type="EMBL" id="CDO53398.1"/>
    </source>
</evidence>
<dbReference type="PANTHER" id="PTHR23088:SF27">
    <property type="entry name" value="DEAMINATED GLUTATHIONE AMIDASE"/>
    <property type="match status" value="1"/>
</dbReference>
<dbReference type="Pfam" id="PF00795">
    <property type="entry name" value="CN_hydrolase"/>
    <property type="match status" value="1"/>
</dbReference>
<evidence type="ECO:0000313" key="7">
    <source>
        <dbReference type="Proteomes" id="UP000242525"/>
    </source>
</evidence>
<dbReference type="InterPro" id="IPR003010">
    <property type="entry name" value="C-N_Hydrolase"/>
</dbReference>
<evidence type="ECO:0000259" key="5">
    <source>
        <dbReference type="PROSITE" id="PS50263"/>
    </source>
</evidence>
<dbReference type="PROSITE" id="PS50263">
    <property type="entry name" value="CN_HYDROLASE"/>
    <property type="match status" value="1"/>
</dbReference>
<dbReference type="GO" id="GO:0016811">
    <property type="term" value="F:hydrolase activity, acting on carbon-nitrogen (but not peptide) bonds, in linear amides"/>
    <property type="evidence" value="ECO:0007669"/>
    <property type="project" value="InterPro"/>
</dbReference>
<keyword evidence="7" id="KW-1185">Reference proteome</keyword>
<name>A0A0J9X7G4_GEOCN</name>
<keyword evidence="3" id="KW-0963">Cytoplasm</keyword>
<dbReference type="EMBL" id="CCBN010000005">
    <property type="protein sequence ID" value="CDO53398.1"/>
    <property type="molecule type" value="Genomic_DNA"/>
</dbReference>
<protein>
    <submittedName>
        <fullName evidence="6">Similar to Saccharomyces cerevisiae YJL126W NIT2 Nit protein, nitrilase superfamily member</fullName>
    </submittedName>
</protein>
<dbReference type="PANTHER" id="PTHR23088">
    <property type="entry name" value="NITRILASE-RELATED"/>
    <property type="match status" value="1"/>
</dbReference>
<evidence type="ECO:0000256" key="2">
    <source>
        <dbReference type="ARBA" id="ARBA00010613"/>
    </source>
</evidence>
<dbReference type="SUPFAM" id="SSF56317">
    <property type="entry name" value="Carbon-nitrogen hydrolase"/>
    <property type="match status" value="1"/>
</dbReference>